<dbReference type="RefSeq" id="WP_220193913.1">
    <property type="nucleotide sequence ID" value="NZ_BNJF01000001.1"/>
</dbReference>
<protein>
    <submittedName>
        <fullName evidence="1">Uncharacterized protein</fullName>
    </submittedName>
</protein>
<evidence type="ECO:0000313" key="2">
    <source>
        <dbReference type="Proteomes" id="UP000612362"/>
    </source>
</evidence>
<proteinExistence type="predicted"/>
<dbReference type="EMBL" id="BNJF01000001">
    <property type="protein sequence ID" value="GHO44528.1"/>
    <property type="molecule type" value="Genomic_DNA"/>
</dbReference>
<organism evidence="1 2">
    <name type="scientific">Ktedonospora formicarum</name>
    <dbReference type="NCBI Taxonomy" id="2778364"/>
    <lineage>
        <taxon>Bacteria</taxon>
        <taxon>Bacillati</taxon>
        <taxon>Chloroflexota</taxon>
        <taxon>Ktedonobacteria</taxon>
        <taxon>Ktedonobacterales</taxon>
        <taxon>Ktedonobacteraceae</taxon>
        <taxon>Ktedonospora</taxon>
    </lineage>
</organism>
<sequence length="58" mass="6573">MTEVIVFDDGTYRVVETPNGYYVKMRVLNNLWISINDGLPFDDEVEAIHAVVSDILGE</sequence>
<accession>A0A8J3I0P7</accession>
<reference evidence="1" key="1">
    <citation type="submission" date="2020-10" db="EMBL/GenBank/DDBJ databases">
        <title>Taxonomic study of unclassified bacteria belonging to the class Ktedonobacteria.</title>
        <authorList>
            <person name="Yabe S."/>
            <person name="Wang C.M."/>
            <person name="Zheng Y."/>
            <person name="Sakai Y."/>
            <person name="Cavaletti L."/>
            <person name="Monciardini P."/>
            <person name="Donadio S."/>
        </authorList>
    </citation>
    <scope>NUCLEOTIDE SEQUENCE</scope>
    <source>
        <strain evidence="1">SOSP1-1</strain>
    </source>
</reference>
<name>A0A8J3I0P7_9CHLR</name>
<evidence type="ECO:0000313" key="1">
    <source>
        <dbReference type="EMBL" id="GHO44528.1"/>
    </source>
</evidence>
<gene>
    <name evidence="1" type="ORF">KSX_26910</name>
</gene>
<keyword evidence="2" id="KW-1185">Reference proteome</keyword>
<dbReference type="AlphaFoldDB" id="A0A8J3I0P7"/>
<comment type="caution">
    <text evidence="1">The sequence shown here is derived from an EMBL/GenBank/DDBJ whole genome shotgun (WGS) entry which is preliminary data.</text>
</comment>
<dbReference type="Proteomes" id="UP000612362">
    <property type="component" value="Unassembled WGS sequence"/>
</dbReference>